<proteinExistence type="predicted"/>
<reference evidence="1" key="1">
    <citation type="journal article" date="2021" name="Proc. Natl. Acad. Sci. U.S.A.">
        <title>A Catalog of Tens of Thousands of Viruses from Human Metagenomes Reveals Hidden Associations with Chronic Diseases.</title>
        <authorList>
            <person name="Tisza M.J."/>
            <person name="Buck C.B."/>
        </authorList>
    </citation>
    <scope>NUCLEOTIDE SEQUENCE</scope>
    <source>
        <strain evidence="1">CtHjy10</strain>
    </source>
</reference>
<dbReference type="EMBL" id="BK014871">
    <property type="protein sequence ID" value="DAD79766.1"/>
    <property type="molecule type" value="Genomic_DNA"/>
</dbReference>
<protein>
    <submittedName>
        <fullName evidence="1">Uncharacterized protein</fullName>
    </submittedName>
</protein>
<sequence length="37" mass="4484">MIFILKNCTGATYYDIDIHIVLHMVIHRFMHILCNMY</sequence>
<organism evidence="1">
    <name type="scientific">Siphoviridae sp. ctHjy10</name>
    <dbReference type="NCBI Taxonomy" id="2826234"/>
    <lineage>
        <taxon>Viruses</taxon>
        <taxon>Duplodnaviria</taxon>
        <taxon>Heunggongvirae</taxon>
        <taxon>Uroviricota</taxon>
        <taxon>Caudoviricetes</taxon>
    </lineage>
</organism>
<accession>A0A8S5MC06</accession>
<evidence type="ECO:0000313" key="1">
    <source>
        <dbReference type="EMBL" id="DAD79766.1"/>
    </source>
</evidence>
<name>A0A8S5MC06_9CAUD</name>